<feature type="region of interest" description="Disordered" evidence="4">
    <location>
        <begin position="1176"/>
        <end position="1213"/>
    </location>
</feature>
<dbReference type="Pfam" id="PF00271">
    <property type="entry name" value="Helicase_C"/>
    <property type="match status" value="1"/>
</dbReference>
<dbReference type="InterPro" id="IPR027417">
    <property type="entry name" value="P-loop_NTPase"/>
</dbReference>
<evidence type="ECO:0000256" key="3">
    <source>
        <dbReference type="ARBA" id="ARBA00022840"/>
    </source>
</evidence>
<dbReference type="HOGENOM" id="CLU_003233_1_0_1"/>
<dbReference type="InterPro" id="IPR050628">
    <property type="entry name" value="SNF2_RAD54_helicase_TF"/>
</dbReference>
<comment type="caution">
    <text evidence="6">The sequence shown here is derived from an EMBL/GenBank/DDBJ whole genome shotgun (WGS) entry which is preliminary data.</text>
</comment>
<dbReference type="InterPro" id="IPR001650">
    <property type="entry name" value="Helicase_C-like"/>
</dbReference>
<dbReference type="PROSITE" id="PS51194">
    <property type="entry name" value="HELICASE_CTER"/>
    <property type="match status" value="1"/>
</dbReference>
<dbReference type="GO" id="GO:0016787">
    <property type="term" value="F:hydrolase activity"/>
    <property type="evidence" value="ECO:0007669"/>
    <property type="project" value="UniProtKB-KW"/>
</dbReference>
<dbReference type="InterPro" id="IPR019193">
    <property type="entry name" value="UBQ-conj_enz_E2-bd_prot"/>
</dbReference>
<evidence type="ECO:0000256" key="4">
    <source>
        <dbReference type="SAM" id="MobiDB-lite"/>
    </source>
</evidence>
<dbReference type="SMART" id="SM00487">
    <property type="entry name" value="DEXDc"/>
    <property type="match status" value="1"/>
</dbReference>
<dbReference type="OrthoDB" id="2801544at2759"/>
<keyword evidence="7" id="KW-1185">Reference proteome</keyword>
<dbReference type="GO" id="GO:0005524">
    <property type="term" value="F:ATP binding"/>
    <property type="evidence" value="ECO:0007669"/>
    <property type="project" value="UniProtKB-KW"/>
</dbReference>
<dbReference type="STRING" id="857340.A0A086SXU4"/>
<evidence type="ECO:0000259" key="5">
    <source>
        <dbReference type="PROSITE" id="PS51194"/>
    </source>
</evidence>
<evidence type="ECO:0000313" key="6">
    <source>
        <dbReference type="EMBL" id="KFH41926.1"/>
    </source>
</evidence>
<dbReference type="CDD" id="cd18793">
    <property type="entry name" value="SF2_C_SNF"/>
    <property type="match status" value="1"/>
</dbReference>
<sequence>MTTAPEPPESGIAIYAELLSNIRHISVAASLTSPSDPSTKVHVVDNGTVIRIHHRGHTQPVALPAPAAASGPLPVPEQPSTQLSWRIPLAPQVAKTSSFSLENQALPWNAVEMQAGSSIRCRQCDHAIVKKGVIGTWKDLPSENWAEMMEFWHCHKPHDHGSTDNERLAKRGYGASNAISAQSGVGFVDITSFMFAESDCNSLSFSSTSPHNAFDLSRLALDESSESAKFLHVYCKTCTADIGLYNCLAATLTATISRSGSAKSVVLPHSLSLSDKTQSQESFHALRLWVLNPNLTYASSLAEGKRSAMKILWQKIDMESANKLIESMISDVQDISFPLSVIEAACVDLESIPTLSTARLEAVMSPTGSRYIAAGSLPIGIEESNLIPELWSLPQLREWRAFGLPGDTSEESAADGKYLPPDVQQRLLKAPKLSPLSRLFRARWVNLDFMVTGDNLATVRVYLLPDDVQRATVDREVPALRKARQGVLAGLEYSEDSWNGTHPLSNGHGHQVPVPLGGPESSGNLSLLQLFNTIPSPDPTPEEVVDPLSQDAMYNLLESKVPGLKTELYPYQRRSAALMLQKEAQPGRILDPRLRQVQDQEGKNWYYDRVSGTVFSEPRHYDGISGGILAEEMGSGKTIICLSLILASRDIPGKVPELYGCAPPPTRPKLASLLDMAASCATRKAAPWRAHLYSRGSETWEYRECIKAIERNPGYYYEPVPEPRRGGRRPDHHERLPPKKIYLSSATLVVVPTNLVAQWRQEIQKHTEGLKVLTIAKSEEIPHHKALLDYDIILFSQSRFETLAYAYESSALGRLHFKRCVVDEGHKLGNSRMGNRSNLLAALEQLRFDSRWVVTGTPSHGLFGVDNNNKTNGTTTPSDVVVSENHANYVDISKSSNQMEKKDLERIGSMASLFLRVRPWANRSSEAGDTPADWDTYLMLPRHRKGAHGRWDSLKATLHSLILRHQLHEIGELLPPVNEKVVVLRGSYQDQLSMNIFSMMIIFNSVQSQRTDMDYFFHPKQRRSLLQIVHNLKQSSFFGGSFFTSEEIAKSVETAEEFLRKKEVAIDSADEQLLRAAIDFGHTAIANSLRNLSNQFHEIPVCVENFPGGAGRAWSLGNEDSANGGDAICTSASLLLALQRLVYNTAGEPEKFNALLNGGFVQEGMLEKKKLLDDQHPRTTRAPKEAQSQLLAGNTKLGGDSAHKSRTHGVNGVKPMTASVRAETILGPLESTCITATVSAKMSYLLDQLVKHQGEEKIIVFYENENIAWYLASMLDVMQIQHLIYAKSLTAGRRAQYVNTFHHNPVFRVLLMDLSQAAFGLDMREASRIYFINPVLNPQVEAQAIGRARRVSQKRPVTVETLVLEDSIDEVILERKEHMTQAEHRQAKSILDIRPIYNWIKNASIRELRQCPADKMSQMSPFRAAVFGRGFGRTLDPDDGLVLESPSRERNGNGVSGEPTSPTRPAGVKRDYQQGPADVAVADAAKPLEGDGSDLVERPARRVRFAAD</sequence>
<dbReference type="PANTHER" id="PTHR45626">
    <property type="entry name" value="TRANSCRIPTION TERMINATION FACTOR 2-RELATED"/>
    <property type="match status" value="1"/>
</dbReference>
<dbReference type="EMBL" id="JPKY01000110">
    <property type="protein sequence ID" value="KFH41926.1"/>
    <property type="molecule type" value="Genomic_DNA"/>
</dbReference>
<dbReference type="InterPro" id="IPR014001">
    <property type="entry name" value="Helicase_ATP-bd"/>
</dbReference>
<dbReference type="GO" id="GO:0008094">
    <property type="term" value="F:ATP-dependent activity, acting on DNA"/>
    <property type="evidence" value="ECO:0007669"/>
    <property type="project" value="TreeGrafter"/>
</dbReference>
<accession>A0A086SXU4</accession>
<feature type="region of interest" description="Disordered" evidence="4">
    <location>
        <begin position="1437"/>
        <end position="1495"/>
    </location>
</feature>
<reference evidence="7" key="1">
    <citation type="journal article" date="2014" name="Genome Announc.">
        <title>Genome sequence and annotation of Acremonium chrysogenum, producer of the beta-lactam antibiotic cephalosporin C.</title>
        <authorList>
            <person name="Terfehr D."/>
            <person name="Dahlmann T.A."/>
            <person name="Specht T."/>
            <person name="Zadra I."/>
            <person name="Kuernsteiner H."/>
            <person name="Kueck U."/>
        </authorList>
    </citation>
    <scope>NUCLEOTIDE SEQUENCE [LARGE SCALE GENOMIC DNA]</scope>
    <source>
        <strain evidence="7">ATCC 11550 / CBS 779.69 / DSM 880 / IAM 14645 / JCM 23072 / IMI 49137</strain>
    </source>
</reference>
<dbReference type="Gene3D" id="3.40.50.300">
    <property type="entry name" value="P-loop containing nucleotide triphosphate hydrolases"/>
    <property type="match status" value="1"/>
</dbReference>
<dbReference type="InterPro" id="IPR038718">
    <property type="entry name" value="SNF2-like_sf"/>
</dbReference>
<proteinExistence type="predicted"/>
<keyword evidence="2" id="KW-0378">Hydrolase</keyword>
<evidence type="ECO:0000256" key="2">
    <source>
        <dbReference type="ARBA" id="ARBA00022801"/>
    </source>
</evidence>
<keyword evidence="3" id="KW-0067">ATP-binding</keyword>
<keyword evidence="1" id="KW-0547">Nucleotide-binding</keyword>
<name>A0A086SXU4_HAPC1</name>
<dbReference type="Pfam" id="PF09814">
    <property type="entry name" value="HECT_2"/>
    <property type="match status" value="1"/>
</dbReference>
<organism evidence="6 7">
    <name type="scientific">Hapsidospora chrysogenum (strain ATCC 11550 / CBS 779.69 / DSM 880 / IAM 14645 / JCM 23072 / IMI 49137)</name>
    <name type="common">Acremonium chrysogenum</name>
    <dbReference type="NCBI Taxonomy" id="857340"/>
    <lineage>
        <taxon>Eukaryota</taxon>
        <taxon>Fungi</taxon>
        <taxon>Dikarya</taxon>
        <taxon>Ascomycota</taxon>
        <taxon>Pezizomycotina</taxon>
        <taxon>Sordariomycetes</taxon>
        <taxon>Hypocreomycetidae</taxon>
        <taxon>Hypocreales</taxon>
        <taxon>Bionectriaceae</taxon>
        <taxon>Hapsidospora</taxon>
    </lineage>
</organism>
<dbReference type="PANTHER" id="PTHR45626:SF51">
    <property type="entry name" value="SNF2-RELATED DOMAIN-CONTAINING PROTEIN"/>
    <property type="match status" value="1"/>
</dbReference>
<dbReference type="Gene3D" id="3.40.50.10810">
    <property type="entry name" value="Tandem AAA-ATPase domain"/>
    <property type="match status" value="2"/>
</dbReference>
<dbReference type="InterPro" id="IPR049730">
    <property type="entry name" value="SNF2/RAD54-like_C"/>
</dbReference>
<evidence type="ECO:0000313" key="7">
    <source>
        <dbReference type="Proteomes" id="UP000029964"/>
    </source>
</evidence>
<dbReference type="GO" id="GO:0006281">
    <property type="term" value="P:DNA repair"/>
    <property type="evidence" value="ECO:0007669"/>
    <property type="project" value="TreeGrafter"/>
</dbReference>
<evidence type="ECO:0000256" key="1">
    <source>
        <dbReference type="ARBA" id="ARBA00022741"/>
    </source>
</evidence>
<dbReference type="Proteomes" id="UP000029964">
    <property type="component" value="Unassembled WGS sequence"/>
</dbReference>
<dbReference type="GO" id="GO:0005634">
    <property type="term" value="C:nucleus"/>
    <property type="evidence" value="ECO:0007669"/>
    <property type="project" value="TreeGrafter"/>
</dbReference>
<dbReference type="InterPro" id="IPR000330">
    <property type="entry name" value="SNF2_N"/>
</dbReference>
<protein>
    <submittedName>
        <fullName evidence="6">F-box protein-like protein</fullName>
    </submittedName>
</protein>
<dbReference type="SUPFAM" id="SSF52540">
    <property type="entry name" value="P-loop containing nucleoside triphosphate hydrolases"/>
    <property type="match status" value="2"/>
</dbReference>
<feature type="domain" description="Helicase C-terminal" evidence="5">
    <location>
        <begin position="1245"/>
        <end position="1404"/>
    </location>
</feature>
<dbReference type="Pfam" id="PF00176">
    <property type="entry name" value="SNF2-rel_dom"/>
    <property type="match status" value="1"/>
</dbReference>
<gene>
    <name evidence="6" type="ORF">ACRE_073570</name>
</gene>